<dbReference type="InterPro" id="IPR058321">
    <property type="entry name" value="DUF8008"/>
</dbReference>
<protein>
    <submittedName>
        <fullName evidence="2">Uncharacterized protein</fullName>
    </submittedName>
</protein>
<dbReference type="Proteomes" id="UP000451471">
    <property type="component" value="Unassembled WGS sequence"/>
</dbReference>
<comment type="caution">
    <text evidence="2">The sequence shown here is derived from an EMBL/GenBank/DDBJ whole genome shotgun (WGS) entry which is preliminary data.</text>
</comment>
<name>A0A6B0GWT5_9EURY</name>
<organism evidence="2 3">
    <name type="scientific">Halomarina oriensis</name>
    <dbReference type="NCBI Taxonomy" id="671145"/>
    <lineage>
        <taxon>Archaea</taxon>
        <taxon>Methanobacteriati</taxon>
        <taxon>Methanobacteriota</taxon>
        <taxon>Stenosarchaea group</taxon>
        <taxon>Halobacteria</taxon>
        <taxon>Halobacteriales</taxon>
        <taxon>Natronomonadaceae</taxon>
        <taxon>Halomarina</taxon>
    </lineage>
</organism>
<dbReference type="OrthoDB" id="195095at2157"/>
<evidence type="ECO:0000313" key="2">
    <source>
        <dbReference type="EMBL" id="MWG36605.1"/>
    </source>
</evidence>
<feature type="coiled-coil region" evidence="1">
    <location>
        <begin position="3"/>
        <end position="37"/>
    </location>
</feature>
<dbReference type="AlphaFoldDB" id="A0A6B0GWT5"/>
<keyword evidence="1" id="KW-0175">Coiled coil</keyword>
<evidence type="ECO:0000313" key="3">
    <source>
        <dbReference type="Proteomes" id="UP000451471"/>
    </source>
</evidence>
<proteinExistence type="predicted"/>
<dbReference type="Pfam" id="PF26032">
    <property type="entry name" value="DUF8008"/>
    <property type="match status" value="1"/>
</dbReference>
<keyword evidence="3" id="KW-1185">Reference proteome</keyword>
<gene>
    <name evidence="2" type="ORF">GQS65_19290</name>
</gene>
<reference evidence="2 3" key="1">
    <citation type="submission" date="2019-12" db="EMBL/GenBank/DDBJ databases">
        <title>Halocatena pleomorpha gen. nov. sp. nov., an extremely halophilic archaeon of family Halobacteriaceae isolated from saltpan soil.</title>
        <authorList>
            <person name="Pal Y."/>
            <person name="Verma A."/>
            <person name="Krishnamurthi S."/>
            <person name="Kumar P."/>
        </authorList>
    </citation>
    <scope>NUCLEOTIDE SEQUENCE [LARGE SCALE GENOMIC DNA]</scope>
    <source>
        <strain evidence="2 3">JCM 16495</strain>
    </source>
</reference>
<sequence length="258" mass="29391">MDHDELITTLHRLEDRIDTLEDENRRLRDAYTELREQVTDDVGRRVTALGKKTAANQTRIAELQSRELEKGAHLDAEHVYEPSLVVDGGRVERFEKDDGTYVRLPGRQDALTRGGTTTLAHADLLPVQQLTRLDDDMLASEPRPVRLAVDVWRDRLDDQAAPRLWQRGSGRVHQYLDAGELATWIRVEERGVSKSYAQKLASRTIDALLELTNGRTYDELRNHRKDGLRYKERRLVLPADASIPGERRAPQTAAVDGE</sequence>
<accession>A0A6B0GWT5</accession>
<evidence type="ECO:0000256" key="1">
    <source>
        <dbReference type="SAM" id="Coils"/>
    </source>
</evidence>
<dbReference type="EMBL" id="WSZK01000037">
    <property type="protein sequence ID" value="MWG36605.1"/>
    <property type="molecule type" value="Genomic_DNA"/>
</dbReference>
<dbReference type="RefSeq" id="WP_158206258.1">
    <property type="nucleotide sequence ID" value="NZ_WSZK01000037.1"/>
</dbReference>